<keyword evidence="2" id="KW-1185">Reference proteome</keyword>
<dbReference type="InterPro" id="IPR053134">
    <property type="entry name" value="RNA-dir_DNA_polymerase"/>
</dbReference>
<dbReference type="AlphaFoldDB" id="A0A4Q9LSC9"/>
<dbReference type="Proteomes" id="UP000292282">
    <property type="component" value="Unassembled WGS sequence"/>
</dbReference>
<sequence>MSEHSLIEATYLSQIDLTNGYYQIAMDTVDIKKIAFSKSIIHYEFLQMPFGLSGALRTFQRE</sequence>
<organism evidence="1 2">
    <name type="scientific">Hamiltosporidium tvaerminnensis</name>
    <dbReference type="NCBI Taxonomy" id="1176355"/>
    <lineage>
        <taxon>Eukaryota</taxon>
        <taxon>Fungi</taxon>
        <taxon>Fungi incertae sedis</taxon>
        <taxon>Microsporidia</taxon>
        <taxon>Dubosqiidae</taxon>
        <taxon>Hamiltosporidium</taxon>
    </lineage>
</organism>
<dbReference type="EMBL" id="PITK01001341">
    <property type="protein sequence ID" value="TBU11177.1"/>
    <property type="molecule type" value="Genomic_DNA"/>
</dbReference>
<reference evidence="1 2" key="1">
    <citation type="submission" date="2017-12" db="EMBL/GenBank/DDBJ databases">
        <authorList>
            <person name="Pombert J.-F."/>
            <person name="Haag K.L."/>
            <person name="Ebert D."/>
        </authorList>
    </citation>
    <scope>NUCLEOTIDE SEQUENCE [LARGE SCALE GENOMIC DNA]</scope>
    <source>
        <strain evidence="1">IL-G-3</strain>
    </source>
</reference>
<dbReference type="VEuPathDB" id="MicrosporidiaDB:CWI38_1341p0030"/>
<evidence type="ECO:0000313" key="1">
    <source>
        <dbReference type="EMBL" id="TBU11177.1"/>
    </source>
</evidence>
<dbReference type="SUPFAM" id="SSF56672">
    <property type="entry name" value="DNA/RNA polymerases"/>
    <property type="match status" value="1"/>
</dbReference>
<dbReference type="PANTHER" id="PTHR24559">
    <property type="entry name" value="TRANSPOSON TY3-I GAG-POL POLYPROTEIN"/>
    <property type="match status" value="1"/>
</dbReference>
<dbReference type="STRING" id="1176355.A0A4Q9LSC9"/>
<dbReference type="PANTHER" id="PTHR24559:SF444">
    <property type="entry name" value="REVERSE TRANSCRIPTASE DOMAIN-CONTAINING PROTEIN"/>
    <property type="match status" value="1"/>
</dbReference>
<accession>A0A4Q9LSC9</accession>
<gene>
    <name evidence="1" type="ORF">CWI38_1341p0030</name>
</gene>
<proteinExistence type="predicted"/>
<dbReference type="InterPro" id="IPR043128">
    <property type="entry name" value="Rev_trsase/Diguanyl_cyclase"/>
</dbReference>
<comment type="caution">
    <text evidence="1">The sequence shown here is derived from an EMBL/GenBank/DDBJ whole genome shotgun (WGS) entry which is preliminary data.</text>
</comment>
<dbReference type="OrthoDB" id="420169at2759"/>
<dbReference type="Gene3D" id="3.10.10.10">
    <property type="entry name" value="HIV Type 1 Reverse Transcriptase, subunit A, domain 1"/>
    <property type="match status" value="1"/>
</dbReference>
<name>A0A4Q9LSC9_9MICR</name>
<evidence type="ECO:0008006" key="3">
    <source>
        <dbReference type="Google" id="ProtNLM"/>
    </source>
</evidence>
<dbReference type="InterPro" id="IPR043502">
    <property type="entry name" value="DNA/RNA_pol_sf"/>
</dbReference>
<protein>
    <recommendedName>
        <fullName evidence="3">Reverse transcriptase</fullName>
    </recommendedName>
</protein>
<dbReference type="Gene3D" id="3.30.70.270">
    <property type="match status" value="1"/>
</dbReference>
<evidence type="ECO:0000313" key="2">
    <source>
        <dbReference type="Proteomes" id="UP000292282"/>
    </source>
</evidence>